<name>A0A832T0D1_PYRHR</name>
<organism evidence="1 2">
    <name type="scientific">Pyrococcus horikoshii</name>
    <dbReference type="NCBI Taxonomy" id="53953"/>
    <lineage>
        <taxon>Archaea</taxon>
        <taxon>Methanobacteriati</taxon>
        <taxon>Methanobacteriota</taxon>
        <taxon>Thermococci</taxon>
        <taxon>Thermococcales</taxon>
        <taxon>Thermococcaceae</taxon>
        <taxon>Pyrococcus</taxon>
    </lineage>
</organism>
<proteinExistence type="predicted"/>
<reference evidence="1" key="1">
    <citation type="journal article" date="2020" name="bioRxiv">
        <title>A rank-normalized archaeal taxonomy based on genome phylogeny resolves widespread incomplete and uneven classifications.</title>
        <authorList>
            <person name="Rinke C."/>
            <person name="Chuvochina M."/>
            <person name="Mussig A.J."/>
            <person name="Chaumeil P.-A."/>
            <person name="Waite D.W."/>
            <person name="Whitman W.B."/>
            <person name="Parks D.H."/>
            <person name="Hugenholtz P."/>
        </authorList>
    </citation>
    <scope>NUCLEOTIDE SEQUENCE</scope>
    <source>
        <strain evidence="1">UBA8834</strain>
    </source>
</reference>
<dbReference type="RefSeq" id="WP_158298154.1">
    <property type="nucleotide sequence ID" value="NZ_DUJN01000007.1"/>
</dbReference>
<protein>
    <submittedName>
        <fullName evidence="1">Uncharacterized protein</fullName>
    </submittedName>
</protein>
<gene>
    <name evidence="1" type="ORF">HA331_07175</name>
</gene>
<dbReference type="Proteomes" id="UP000617544">
    <property type="component" value="Unassembled WGS sequence"/>
</dbReference>
<dbReference type="EMBL" id="DUJN01000007">
    <property type="protein sequence ID" value="HII61509.1"/>
    <property type="molecule type" value="Genomic_DNA"/>
</dbReference>
<dbReference type="AlphaFoldDB" id="A0A832T0D1"/>
<evidence type="ECO:0000313" key="2">
    <source>
        <dbReference type="Proteomes" id="UP000617544"/>
    </source>
</evidence>
<evidence type="ECO:0000313" key="1">
    <source>
        <dbReference type="EMBL" id="HII61509.1"/>
    </source>
</evidence>
<accession>A0A832T0D1</accession>
<comment type="caution">
    <text evidence="1">The sequence shown here is derived from an EMBL/GenBank/DDBJ whole genome shotgun (WGS) entry which is preliminary data.</text>
</comment>
<dbReference type="GeneID" id="43496781"/>
<sequence>MSSRVKREEEKLAQRVARYFKRKYGIEEDLIDYYALVDTNLTFEN</sequence>